<dbReference type="PANTHER" id="PTHR32439:SF9">
    <property type="entry name" value="BLR3264 PROTEIN"/>
    <property type="match status" value="1"/>
</dbReference>
<evidence type="ECO:0000256" key="4">
    <source>
        <dbReference type="ARBA" id="ARBA00023002"/>
    </source>
</evidence>
<dbReference type="Gene3D" id="3.30.413.10">
    <property type="entry name" value="Sulfite Reductase Hemoprotein, domain 1"/>
    <property type="match status" value="2"/>
</dbReference>
<name>A0AA48RFD9_9ZZZZ</name>
<gene>
    <name evidence="9" type="primary">cysI</name>
    <name evidence="9" type="ORF">AMST5_04187</name>
</gene>
<protein>
    <submittedName>
        <fullName evidence="9">Sulfite reductase (NADPH) hemoprotein beta-component</fullName>
        <ecNumber evidence="9">1.8.1.2</ecNumber>
    </submittedName>
</protein>
<dbReference type="SUPFAM" id="SSF56014">
    <property type="entry name" value="Nitrite and sulphite reductase 4Fe-4S domain-like"/>
    <property type="match status" value="2"/>
</dbReference>
<feature type="domain" description="Nitrite/Sulfite reductase ferredoxin-like" evidence="8">
    <location>
        <begin position="68"/>
        <end position="127"/>
    </location>
</feature>
<dbReference type="AlphaFoldDB" id="A0AA48RFD9"/>
<dbReference type="InterPro" id="IPR036136">
    <property type="entry name" value="Nit/Sulf_reduc_fer-like_dom_sf"/>
</dbReference>
<dbReference type="PANTHER" id="PTHR32439">
    <property type="entry name" value="FERREDOXIN--NITRITE REDUCTASE, CHLOROPLASTIC"/>
    <property type="match status" value="1"/>
</dbReference>
<evidence type="ECO:0000256" key="5">
    <source>
        <dbReference type="ARBA" id="ARBA00023004"/>
    </source>
</evidence>
<dbReference type="Pfam" id="PF03460">
    <property type="entry name" value="NIR_SIR_ferr"/>
    <property type="match status" value="2"/>
</dbReference>
<evidence type="ECO:0000256" key="6">
    <source>
        <dbReference type="ARBA" id="ARBA00023014"/>
    </source>
</evidence>
<evidence type="ECO:0000256" key="2">
    <source>
        <dbReference type="ARBA" id="ARBA00022617"/>
    </source>
</evidence>
<keyword evidence="4 9" id="KW-0560">Oxidoreductase</keyword>
<keyword evidence="1" id="KW-0004">4Fe-4S</keyword>
<dbReference type="InterPro" id="IPR006067">
    <property type="entry name" value="NO2/SO3_Rdtase_4Fe4S_dom"/>
</dbReference>
<keyword evidence="6" id="KW-0411">Iron-sulfur</keyword>
<keyword evidence="2" id="KW-0349">Heme</keyword>
<feature type="domain" description="Nitrite/sulphite reductase 4Fe-4S" evidence="7">
    <location>
        <begin position="426"/>
        <end position="564"/>
    </location>
</feature>
<dbReference type="EC" id="1.8.1.2" evidence="9"/>
<organism evidence="9">
    <name type="scientific">freshwater sediment metagenome</name>
    <dbReference type="NCBI Taxonomy" id="556182"/>
    <lineage>
        <taxon>unclassified sequences</taxon>
        <taxon>metagenomes</taxon>
        <taxon>ecological metagenomes</taxon>
    </lineage>
</organism>
<dbReference type="Pfam" id="PF01077">
    <property type="entry name" value="NIR_SIR"/>
    <property type="match status" value="2"/>
</dbReference>
<dbReference type="GO" id="GO:0020037">
    <property type="term" value="F:heme binding"/>
    <property type="evidence" value="ECO:0007669"/>
    <property type="project" value="InterPro"/>
</dbReference>
<keyword evidence="3" id="KW-0479">Metal-binding</keyword>
<feature type="domain" description="Nitrite/sulphite reductase 4Fe-4S" evidence="7">
    <location>
        <begin position="135"/>
        <end position="287"/>
    </location>
</feature>
<dbReference type="GO" id="GO:0004783">
    <property type="term" value="F:sulfite reductase (NADPH) activity"/>
    <property type="evidence" value="ECO:0007669"/>
    <property type="project" value="UniProtKB-EC"/>
</dbReference>
<reference evidence="9" key="1">
    <citation type="submission" date="2023-07" db="EMBL/GenBank/DDBJ databases">
        <authorList>
            <person name="Pelsma A.J. K."/>
        </authorList>
    </citation>
    <scope>NUCLEOTIDE SEQUENCE</scope>
</reference>
<proteinExistence type="predicted"/>
<keyword evidence="5" id="KW-0408">Iron</keyword>
<accession>A0AA48RFD9</accession>
<evidence type="ECO:0000259" key="8">
    <source>
        <dbReference type="Pfam" id="PF03460"/>
    </source>
</evidence>
<evidence type="ECO:0000256" key="1">
    <source>
        <dbReference type="ARBA" id="ARBA00022485"/>
    </source>
</evidence>
<evidence type="ECO:0000259" key="7">
    <source>
        <dbReference type="Pfam" id="PF01077"/>
    </source>
</evidence>
<dbReference type="Gene3D" id="3.90.480.10">
    <property type="entry name" value="Sulfite Reductase Hemoprotein,Domain 2"/>
    <property type="match status" value="1"/>
</dbReference>
<dbReference type="InterPro" id="IPR045854">
    <property type="entry name" value="NO2/SO3_Rdtase_4Fe4S_sf"/>
</dbReference>
<evidence type="ECO:0000313" key="9">
    <source>
        <dbReference type="EMBL" id="CAJ0892056.1"/>
    </source>
</evidence>
<dbReference type="GO" id="GO:0051539">
    <property type="term" value="F:4 iron, 4 sulfur cluster binding"/>
    <property type="evidence" value="ECO:0007669"/>
    <property type="project" value="UniProtKB-KW"/>
</dbReference>
<evidence type="ECO:0000256" key="3">
    <source>
        <dbReference type="ARBA" id="ARBA00022723"/>
    </source>
</evidence>
<dbReference type="EMBL" id="OY288114">
    <property type="protein sequence ID" value="CAJ0892056.1"/>
    <property type="molecule type" value="Genomic_DNA"/>
</dbReference>
<dbReference type="InterPro" id="IPR051329">
    <property type="entry name" value="NIR_SIR_4Fe-4S"/>
</dbReference>
<dbReference type="SUPFAM" id="SSF55124">
    <property type="entry name" value="Nitrite/Sulfite reductase N-terminal domain-like"/>
    <property type="match status" value="2"/>
</dbReference>
<dbReference type="InterPro" id="IPR005117">
    <property type="entry name" value="NiRdtase/SiRdtase_haem-b_fer"/>
</dbReference>
<sequence length="573" mass="63592">MSAHDPILARPNSPVTTYRYDEFDAAFVKERVAEFREQVRRRLDGSLTEDEFRPFRLMNGLYLQLHAYMLRVAIPYGTLTARQMRRLADIADKYDRGYGHFTTRQNLQYNWPKLVDTPDILEALAEVEMHAIQTSGNCIRNVTADHFAGVAPDEIEDPRPTAEFLRQWSSAHPEFSFLPRKFKIAVTGAAHDRAAVKVHDIGLAIVKNEAGEIGYQVYVGGGLGRSPFVGKVIRDFVARADLLAYLEAIMRVYNRFGRRDNKYKARIKILVHEKGIDEVRAAVEAEFAAMDRSVFSYDPAEFERIAAYFAPPPYETLPAESETLRAARVAQPAFSNFVEVNVAPHKAPGYAVVTVSLKPVGGIPGDATSAQMRVLADASERFGFGELRISHEQNVILPHVKQDDLFDLWKLLDAAGLATANAGLVSDIISCPGLDYCALATARSIPIAQAISTRFADLSRQRRIGKLGIKISGCINACGHHHVGAIGILGLEKKGQESYQITLGGDPTFSANIGELVGPGVTAEQVPDVIEHIVDFYLAERREGESFIDTWRRIGHARFKDVLRREGEDGADI</sequence>
<dbReference type="GO" id="GO:0046872">
    <property type="term" value="F:metal ion binding"/>
    <property type="evidence" value="ECO:0007669"/>
    <property type="project" value="UniProtKB-KW"/>
</dbReference>
<feature type="domain" description="Nitrite/Sulfite reductase ferredoxin-like" evidence="8">
    <location>
        <begin position="363"/>
        <end position="414"/>
    </location>
</feature>